<name>A0A1Z1M4F0_9FLOR</name>
<dbReference type="EMBL" id="MF101414">
    <property type="protein sequence ID" value="ARW60713.1"/>
    <property type="molecule type" value="Genomic_DNA"/>
</dbReference>
<keyword evidence="1" id="KW-0150">Chloroplast</keyword>
<evidence type="ECO:0000313" key="1">
    <source>
        <dbReference type="EMBL" id="ARW60713.1"/>
    </source>
</evidence>
<proteinExistence type="predicted"/>
<protein>
    <submittedName>
        <fullName evidence="1">Uncharacterized protein</fullName>
    </submittedName>
</protein>
<dbReference type="AlphaFoldDB" id="A0A1Z1M4F0"/>
<keyword evidence="1" id="KW-0934">Plastid</keyword>
<geneLocation type="chloroplast" evidence="1"/>
<accession>A0A1Z1M4F0</accession>
<reference evidence="1" key="1">
    <citation type="journal article" date="2017" name="J. Phycol.">
        <title>Analysis of chloroplast genomes and a supermatrix inform reclassification of the Rhodomelaceae (Rhodophyta).</title>
        <authorList>
            <person name="Diaz-Tapia P."/>
            <person name="Maggs C.A."/>
            <person name="West J.A."/>
            <person name="Verbruggen H."/>
        </authorList>
    </citation>
    <scope>NUCLEOTIDE SEQUENCE</scope>
    <source>
        <strain evidence="1">JH1432</strain>
    </source>
</reference>
<organism evidence="1">
    <name type="scientific">Polysiphonia sp</name>
    <dbReference type="NCBI Taxonomy" id="1967842"/>
    <lineage>
        <taxon>Eukaryota</taxon>
        <taxon>Rhodophyta</taxon>
        <taxon>Florideophyceae</taxon>
        <taxon>Rhodymeniophycidae</taxon>
        <taxon>Ceramiales</taxon>
        <taxon>Rhodomelaceae</taxon>
        <taxon>Polysiphonioideae</taxon>
        <taxon>Polysiphonia</taxon>
    </lineage>
</organism>
<gene>
    <name evidence="1" type="primary">orf50</name>
</gene>
<sequence>MIYPSKKGTKQDLLKISLSDVCVLVENEEDKRKYKALVTYIKFPVKPLPS</sequence>